<dbReference type="PANTHER" id="PTHR13234:SF71">
    <property type="entry name" value="GAMMA-INTERFERON-INDUCIBLE LYSOSOMAL THIOL REDUCTASE-LIKE PROTEIN"/>
    <property type="match status" value="1"/>
</dbReference>
<keyword evidence="2" id="KW-0325">Glycoprotein</keyword>
<name>A0A1J1I6B6_9DIPT</name>
<evidence type="ECO:0000256" key="1">
    <source>
        <dbReference type="ARBA" id="ARBA00005679"/>
    </source>
</evidence>
<dbReference type="STRING" id="568069.A0A1J1I6B6"/>
<dbReference type="Pfam" id="PF03227">
    <property type="entry name" value="GILT"/>
    <property type="match status" value="1"/>
</dbReference>
<dbReference type="EMBL" id="CVRI01000038">
    <property type="protein sequence ID" value="CRK93945.1"/>
    <property type="molecule type" value="Genomic_DNA"/>
</dbReference>
<gene>
    <name evidence="3" type="ORF">CLUMA_CG007471</name>
</gene>
<comment type="similarity">
    <text evidence="1">Belongs to the GILT family.</text>
</comment>
<keyword evidence="4" id="KW-1185">Reference proteome</keyword>
<sequence>MKRLSGPARYRLLIGILFLLILYYAYKSFTDYSKQLIHEDQLEFAKSKGDPVLISVYYEALCPDSKGFIINQLIPVYKRIPNLIEIEFFPYGKATTQTLPDGSLKFDCQHGERECEANIIHCCAIEAIHDTETKLNVAACMIRDNQNPKEAFQRCMREYSIDANEVETIQKCYSSLHGKELLKLAGEATSSLRPRVSFIPTVTLDGDQRRQATVLRDLMGEICKVLEDGGMTPKACETV</sequence>
<protein>
    <submittedName>
        <fullName evidence="3">CLUMA_CG007471, isoform A</fullName>
    </submittedName>
</protein>
<reference evidence="3 4" key="1">
    <citation type="submission" date="2015-04" db="EMBL/GenBank/DDBJ databases">
        <authorList>
            <person name="Syromyatnikov M.Y."/>
            <person name="Popov V.N."/>
        </authorList>
    </citation>
    <scope>NUCLEOTIDE SEQUENCE [LARGE SCALE GENOMIC DNA]</scope>
</reference>
<dbReference type="PANTHER" id="PTHR13234">
    <property type="entry name" value="GAMMA-INTERFERON INDUCIBLE LYSOSOMAL THIOL REDUCTASE GILT"/>
    <property type="match status" value="1"/>
</dbReference>
<evidence type="ECO:0000256" key="2">
    <source>
        <dbReference type="ARBA" id="ARBA00023180"/>
    </source>
</evidence>
<accession>A0A1J1I6B6</accession>
<dbReference type="InterPro" id="IPR004911">
    <property type="entry name" value="Interferon-induced_GILT"/>
</dbReference>
<dbReference type="GO" id="GO:0016671">
    <property type="term" value="F:oxidoreductase activity, acting on a sulfur group of donors, disulfide as acceptor"/>
    <property type="evidence" value="ECO:0007669"/>
    <property type="project" value="InterPro"/>
</dbReference>
<organism evidence="3 4">
    <name type="scientific">Clunio marinus</name>
    <dbReference type="NCBI Taxonomy" id="568069"/>
    <lineage>
        <taxon>Eukaryota</taxon>
        <taxon>Metazoa</taxon>
        <taxon>Ecdysozoa</taxon>
        <taxon>Arthropoda</taxon>
        <taxon>Hexapoda</taxon>
        <taxon>Insecta</taxon>
        <taxon>Pterygota</taxon>
        <taxon>Neoptera</taxon>
        <taxon>Endopterygota</taxon>
        <taxon>Diptera</taxon>
        <taxon>Nematocera</taxon>
        <taxon>Chironomoidea</taxon>
        <taxon>Chironomidae</taxon>
        <taxon>Clunio</taxon>
    </lineage>
</organism>
<dbReference type="Proteomes" id="UP000183832">
    <property type="component" value="Unassembled WGS sequence"/>
</dbReference>
<evidence type="ECO:0000313" key="3">
    <source>
        <dbReference type="EMBL" id="CRK93945.1"/>
    </source>
</evidence>
<dbReference type="AlphaFoldDB" id="A0A1J1I6B6"/>
<evidence type="ECO:0000313" key="4">
    <source>
        <dbReference type="Proteomes" id="UP000183832"/>
    </source>
</evidence>
<proteinExistence type="inferred from homology"/>